<evidence type="ECO:0000256" key="1">
    <source>
        <dbReference type="SAM" id="MobiDB-lite"/>
    </source>
</evidence>
<feature type="compositionally biased region" description="Polar residues" evidence="1">
    <location>
        <begin position="28"/>
        <end position="38"/>
    </location>
</feature>
<keyword evidence="3" id="KW-1185">Reference proteome</keyword>
<feature type="region of interest" description="Disordered" evidence="1">
    <location>
        <begin position="1"/>
        <end position="164"/>
    </location>
</feature>
<organism evidence="2 3">
    <name type="scientific">Linnemannia exigua</name>
    <dbReference type="NCBI Taxonomy" id="604196"/>
    <lineage>
        <taxon>Eukaryota</taxon>
        <taxon>Fungi</taxon>
        <taxon>Fungi incertae sedis</taxon>
        <taxon>Mucoromycota</taxon>
        <taxon>Mortierellomycotina</taxon>
        <taxon>Mortierellomycetes</taxon>
        <taxon>Mortierellales</taxon>
        <taxon>Mortierellaceae</taxon>
        <taxon>Linnemannia</taxon>
    </lineage>
</organism>
<proteinExistence type="predicted"/>
<accession>A0AAD4DI48</accession>
<evidence type="ECO:0000313" key="2">
    <source>
        <dbReference type="EMBL" id="KAG0278706.1"/>
    </source>
</evidence>
<dbReference type="AlphaFoldDB" id="A0AAD4DI48"/>
<feature type="region of interest" description="Disordered" evidence="1">
    <location>
        <begin position="212"/>
        <end position="381"/>
    </location>
</feature>
<feature type="compositionally biased region" description="Acidic residues" evidence="1">
    <location>
        <begin position="288"/>
        <end position="301"/>
    </location>
</feature>
<name>A0AAD4DI48_9FUNG</name>
<feature type="compositionally biased region" description="Basic and acidic residues" evidence="1">
    <location>
        <begin position="268"/>
        <end position="280"/>
    </location>
</feature>
<dbReference type="Proteomes" id="UP001194580">
    <property type="component" value="Unassembled WGS sequence"/>
</dbReference>
<dbReference type="EMBL" id="JAAAIL010000176">
    <property type="protein sequence ID" value="KAG0278706.1"/>
    <property type="molecule type" value="Genomic_DNA"/>
</dbReference>
<feature type="compositionally biased region" description="Polar residues" evidence="1">
    <location>
        <begin position="70"/>
        <end position="89"/>
    </location>
</feature>
<sequence length="432" mass="48409">MPPKRPPAGSAIGSRNQAEKETADVATLTDNTLAQRRSSVAARDVSDEHEKRPSKKPRGAPGKKSFVVKSHSTPPDASQGQEQHHSQVNADEDANNDRTLSGQEQLHHNQSMTNGGLPRVKKPFKPRGPRGPYKPRQPKINTTVPVLPRAVPNGSTPKPSSELAFKDARPWHDYFVKRIPTFNQSSSMWEFCPPSPREDVLAPEELDKMIMDDYSRMKPLPNGGSGKYKRLISHQEGGGIGGEGTEDEPLETGTHEQHSPQPCNNDASRNKKNMEKHDQAQEAGSDSQWDDSGSDSDDIEDAGNNRSQSLTPGPSGDGNGNDGLRRRVSKHRPRIKYRFPAPIPPLEYPYLQAPFPYEGKQPPKQHALTQTDYGDHSKPLPDLWHRPQGNFALEDLFSQDKLDYSIKMLRRQPIESNKLRLDLYYRRMEYAD</sequence>
<gene>
    <name evidence="2" type="ORF">BGZ95_003342</name>
</gene>
<protein>
    <submittedName>
        <fullName evidence="2">Uncharacterized protein</fullName>
    </submittedName>
</protein>
<feature type="compositionally biased region" description="Basic residues" evidence="1">
    <location>
        <begin position="119"/>
        <end position="128"/>
    </location>
</feature>
<reference evidence="2" key="1">
    <citation type="journal article" date="2020" name="Fungal Divers.">
        <title>Resolving the Mortierellaceae phylogeny through synthesis of multi-gene phylogenetics and phylogenomics.</title>
        <authorList>
            <person name="Vandepol N."/>
            <person name="Liber J."/>
            <person name="Desiro A."/>
            <person name="Na H."/>
            <person name="Kennedy M."/>
            <person name="Barry K."/>
            <person name="Grigoriev I.V."/>
            <person name="Miller A.N."/>
            <person name="O'Donnell K."/>
            <person name="Stajich J.E."/>
            <person name="Bonito G."/>
        </authorList>
    </citation>
    <scope>NUCLEOTIDE SEQUENCE</scope>
    <source>
        <strain evidence="2">NRRL 28262</strain>
    </source>
</reference>
<comment type="caution">
    <text evidence="2">The sequence shown here is derived from an EMBL/GenBank/DDBJ whole genome shotgun (WGS) entry which is preliminary data.</text>
</comment>
<feature type="compositionally biased region" description="Polar residues" evidence="1">
    <location>
        <begin position="97"/>
        <end position="114"/>
    </location>
</feature>
<feature type="compositionally biased region" description="Basic residues" evidence="1">
    <location>
        <begin position="326"/>
        <end position="337"/>
    </location>
</feature>
<evidence type="ECO:0000313" key="3">
    <source>
        <dbReference type="Proteomes" id="UP001194580"/>
    </source>
</evidence>